<dbReference type="Pfam" id="PF12802">
    <property type="entry name" value="MarR_2"/>
    <property type="match status" value="1"/>
</dbReference>
<dbReference type="InterPro" id="IPR036390">
    <property type="entry name" value="WH_DNA-bd_sf"/>
</dbReference>
<dbReference type="GO" id="GO:0006950">
    <property type="term" value="P:response to stress"/>
    <property type="evidence" value="ECO:0007669"/>
    <property type="project" value="TreeGrafter"/>
</dbReference>
<proteinExistence type="predicted"/>
<dbReference type="STRING" id="1182571.QR90_02130"/>
<dbReference type="PANTHER" id="PTHR33164">
    <property type="entry name" value="TRANSCRIPTIONAL REGULATOR, MARR FAMILY"/>
    <property type="match status" value="1"/>
</dbReference>
<dbReference type="KEGG" id="dsw:QR90_02130"/>
<feature type="domain" description="HTH marR-type" evidence="1">
    <location>
        <begin position="10"/>
        <end position="145"/>
    </location>
</feature>
<gene>
    <name evidence="2" type="ORF">QR90_02130</name>
</gene>
<evidence type="ECO:0000313" key="3">
    <source>
        <dbReference type="Proteomes" id="UP000030634"/>
    </source>
</evidence>
<dbReference type="GO" id="GO:0003700">
    <property type="term" value="F:DNA-binding transcription factor activity"/>
    <property type="evidence" value="ECO:0007669"/>
    <property type="project" value="InterPro"/>
</dbReference>
<organism evidence="2 3">
    <name type="scientific">Deinococcus radiopugnans</name>
    <dbReference type="NCBI Taxonomy" id="57497"/>
    <lineage>
        <taxon>Bacteria</taxon>
        <taxon>Thermotogati</taxon>
        <taxon>Deinococcota</taxon>
        <taxon>Deinococci</taxon>
        <taxon>Deinococcales</taxon>
        <taxon>Deinococcaceae</taxon>
        <taxon>Deinococcus</taxon>
    </lineage>
</organism>
<evidence type="ECO:0000259" key="1">
    <source>
        <dbReference type="PROSITE" id="PS50995"/>
    </source>
</evidence>
<protein>
    <recommendedName>
        <fullName evidence="1">HTH marR-type domain-containing protein</fullName>
    </recommendedName>
</protein>
<dbReference type="Gene3D" id="1.10.10.10">
    <property type="entry name" value="Winged helix-like DNA-binding domain superfamily/Winged helix DNA-binding domain"/>
    <property type="match status" value="1"/>
</dbReference>
<dbReference type="EMBL" id="CP010028">
    <property type="protein sequence ID" value="AIZ44164.1"/>
    <property type="molecule type" value="Genomic_DNA"/>
</dbReference>
<dbReference type="PROSITE" id="PS50995">
    <property type="entry name" value="HTH_MARR_2"/>
    <property type="match status" value="1"/>
</dbReference>
<evidence type="ECO:0000313" key="2">
    <source>
        <dbReference type="EMBL" id="AIZ44164.1"/>
    </source>
</evidence>
<dbReference type="HOGENOM" id="CLU_083287_5_0_0"/>
<dbReference type="InterPro" id="IPR039422">
    <property type="entry name" value="MarR/SlyA-like"/>
</dbReference>
<reference evidence="3" key="1">
    <citation type="submission" date="2014-11" db="EMBL/GenBank/DDBJ databases">
        <title>Hymenobacter sp. DG25B genome submission.</title>
        <authorList>
            <person name="Jung H.-Y."/>
            <person name="Kim M.K."/>
            <person name="Srinivasan S."/>
            <person name="Lim S."/>
        </authorList>
    </citation>
    <scope>NUCLEOTIDE SEQUENCE [LARGE SCALE GENOMIC DNA]</scope>
    <source>
        <strain evidence="3">DY59</strain>
    </source>
</reference>
<dbReference type="PANTHER" id="PTHR33164:SF43">
    <property type="entry name" value="HTH-TYPE TRANSCRIPTIONAL REPRESSOR YETL"/>
    <property type="match status" value="1"/>
</dbReference>
<dbReference type="InterPro" id="IPR036388">
    <property type="entry name" value="WH-like_DNA-bd_sf"/>
</dbReference>
<accession>A0A0A7KG22</accession>
<dbReference type="SUPFAM" id="SSF46785">
    <property type="entry name" value="Winged helix' DNA-binding domain"/>
    <property type="match status" value="1"/>
</dbReference>
<dbReference type="InterPro" id="IPR000835">
    <property type="entry name" value="HTH_MarR-typ"/>
</dbReference>
<dbReference type="RefSeq" id="WP_039681867.1">
    <property type="nucleotide sequence ID" value="NZ_CP010028.1"/>
</dbReference>
<sequence>MAQTPTGTALTELTRQVRQLAGLLDAAGDQLAAPCGQTGTRAAVLACADPQPQTVAAVARHLGLTRQSVQRTADLLVADGLAEYRPNPEHRRAHLLGLTPAGQRTLTALEITQEAWANRVSADLNEQELLRAAELLAQLTHRLRAGRGRAVSRDRAESG</sequence>
<dbReference type="AlphaFoldDB" id="A0A0A7KG22"/>
<dbReference type="SMART" id="SM00347">
    <property type="entry name" value="HTH_MARR"/>
    <property type="match status" value="1"/>
</dbReference>
<dbReference type="Proteomes" id="UP000030634">
    <property type="component" value="Chromosome"/>
</dbReference>
<name>A0A0A7KG22_9DEIO</name>